<evidence type="ECO:0000313" key="2">
    <source>
        <dbReference type="EMBL" id="MEP0820466.1"/>
    </source>
</evidence>
<accession>A0ABV0JFC7</accession>
<dbReference type="Proteomes" id="UP001464891">
    <property type="component" value="Unassembled WGS sequence"/>
</dbReference>
<sequence>MNHFIFWALGFGTLWVGLKLFDDEVILIVSIFVGLGFILAGLIAAPLSLQIPIEITSVIVLFNVCMQCIQWGDRS</sequence>
<keyword evidence="1" id="KW-1133">Transmembrane helix</keyword>
<comment type="caution">
    <text evidence="2">The sequence shown here is derived from an EMBL/GenBank/DDBJ whole genome shotgun (WGS) entry which is preliminary data.</text>
</comment>
<gene>
    <name evidence="2" type="ORF">NC998_25550</name>
</gene>
<keyword evidence="3" id="KW-1185">Reference proteome</keyword>
<evidence type="ECO:0000256" key="1">
    <source>
        <dbReference type="SAM" id="Phobius"/>
    </source>
</evidence>
<feature type="transmembrane region" description="Helical" evidence="1">
    <location>
        <begin position="25"/>
        <end position="44"/>
    </location>
</feature>
<keyword evidence="1" id="KW-0812">Transmembrane</keyword>
<evidence type="ECO:0000313" key="3">
    <source>
        <dbReference type="Proteomes" id="UP001464891"/>
    </source>
</evidence>
<dbReference type="RefSeq" id="WP_190441456.1">
    <property type="nucleotide sequence ID" value="NZ_JAMPKM010000030.1"/>
</dbReference>
<reference evidence="2 3" key="1">
    <citation type="submission" date="2022-04" db="EMBL/GenBank/DDBJ databases">
        <title>Positive selection, recombination, and allopatry shape intraspecific diversity of widespread and dominant cyanobacteria.</title>
        <authorList>
            <person name="Wei J."/>
            <person name="Shu W."/>
            <person name="Hu C."/>
        </authorList>
    </citation>
    <scope>NUCLEOTIDE SEQUENCE [LARGE SCALE GENOMIC DNA]</scope>
    <source>
        <strain evidence="2 3">GB2-A4</strain>
    </source>
</reference>
<name>A0ABV0JFC7_9CYAN</name>
<organism evidence="2 3">
    <name type="scientific">Trichocoleus desertorum GB2-A4</name>
    <dbReference type="NCBI Taxonomy" id="2933944"/>
    <lineage>
        <taxon>Bacteria</taxon>
        <taxon>Bacillati</taxon>
        <taxon>Cyanobacteriota</taxon>
        <taxon>Cyanophyceae</taxon>
        <taxon>Leptolyngbyales</taxon>
        <taxon>Trichocoleusaceae</taxon>
        <taxon>Trichocoleus</taxon>
    </lineage>
</organism>
<proteinExistence type="predicted"/>
<protein>
    <submittedName>
        <fullName evidence="2">Uncharacterized protein</fullName>
    </submittedName>
</protein>
<dbReference type="EMBL" id="JAMPKM010000030">
    <property type="protein sequence ID" value="MEP0820466.1"/>
    <property type="molecule type" value="Genomic_DNA"/>
</dbReference>
<keyword evidence="1" id="KW-0472">Membrane</keyword>